<dbReference type="RefSeq" id="WP_252464065.1">
    <property type="nucleotide sequence ID" value="NZ_JALBWM010000002.1"/>
</dbReference>
<feature type="binding site" evidence="11">
    <location>
        <position position="101"/>
    </location>
    <ligand>
        <name>Zn(2+)</name>
        <dbReference type="ChEBI" id="CHEBI:29105"/>
        <note>ligand shared between dimeric partners</note>
    </ligand>
</feature>
<keyword evidence="8 11" id="KW-0028">Amino-acid biosynthesis</keyword>
<evidence type="ECO:0000256" key="1">
    <source>
        <dbReference type="ARBA" id="ARBA00000024"/>
    </source>
</evidence>
<comment type="function">
    <text evidence="11">Catalyzes the hydrolysis of the adenine ring of phosphoribosyl-AMP.</text>
</comment>
<dbReference type="GO" id="GO:0005737">
    <property type="term" value="C:cytoplasm"/>
    <property type="evidence" value="ECO:0007669"/>
    <property type="project" value="UniProtKB-SubCell"/>
</dbReference>
<sequence length="133" mass="15137">MTQDQAKAGFLDKVSWNSDSLVPAIAQDFKSGRVLMMAWMNRESLALTASEGYAVYWSRSRKSLWRKGETSGFMQKVRELRLDCDGDTVLLLIEQEGGIACHTGRSSCFYHLLQEDQWQVSQPVIQDPKAIYK</sequence>
<dbReference type="EMBL" id="JALBWM010000002">
    <property type="protein sequence ID" value="MCO1332899.1"/>
    <property type="molecule type" value="Genomic_DNA"/>
</dbReference>
<keyword evidence="11" id="KW-0460">Magnesium</keyword>
<evidence type="ECO:0000256" key="4">
    <source>
        <dbReference type="ARBA" id="ARBA00005204"/>
    </source>
</evidence>
<dbReference type="InterPro" id="IPR026660">
    <property type="entry name" value="PRA-CH"/>
</dbReference>
<accession>A0A9X2EIK1</accession>
<dbReference type="FunFam" id="3.10.20.810:FF:000001">
    <property type="entry name" value="Histidine biosynthesis bifunctional protein HisIE"/>
    <property type="match status" value="1"/>
</dbReference>
<dbReference type="PANTHER" id="PTHR42945">
    <property type="entry name" value="HISTIDINE BIOSYNTHESIS BIFUNCTIONAL PROTEIN"/>
    <property type="match status" value="1"/>
</dbReference>
<feature type="binding site" evidence="11">
    <location>
        <position position="87"/>
    </location>
    <ligand>
        <name>Mg(2+)</name>
        <dbReference type="ChEBI" id="CHEBI:18420"/>
    </ligand>
</feature>
<feature type="binding site" evidence="11">
    <location>
        <position position="85"/>
    </location>
    <ligand>
        <name>Mg(2+)</name>
        <dbReference type="ChEBI" id="CHEBI:18420"/>
    </ligand>
</feature>
<keyword evidence="7 11" id="KW-0963">Cytoplasm</keyword>
<dbReference type="NCBIfam" id="NF000768">
    <property type="entry name" value="PRK00051.1"/>
    <property type="match status" value="1"/>
</dbReference>
<dbReference type="AlphaFoldDB" id="A0A9X2EIK1"/>
<comment type="catalytic activity">
    <reaction evidence="1 11">
        <text>1-(5-phospho-beta-D-ribosyl)-5'-AMP + H2O = 1-(5-phospho-beta-D-ribosyl)-5-[(5-phospho-beta-D-ribosylamino)methylideneamino]imidazole-4-carboxamide</text>
        <dbReference type="Rhea" id="RHEA:20049"/>
        <dbReference type="ChEBI" id="CHEBI:15377"/>
        <dbReference type="ChEBI" id="CHEBI:58435"/>
        <dbReference type="ChEBI" id="CHEBI:59457"/>
        <dbReference type="EC" id="3.5.4.19"/>
    </reaction>
</comment>
<evidence type="ECO:0000256" key="3">
    <source>
        <dbReference type="ARBA" id="ARBA00005169"/>
    </source>
</evidence>
<dbReference type="Pfam" id="PF01502">
    <property type="entry name" value="PRA-CH"/>
    <property type="match status" value="1"/>
</dbReference>
<proteinExistence type="inferred from homology"/>
<comment type="similarity">
    <text evidence="5">In the C-terminal section; belongs to the PRA-PH family.</text>
</comment>
<feature type="binding site" evidence="11">
    <location>
        <position position="83"/>
    </location>
    <ligand>
        <name>Mg(2+)</name>
        <dbReference type="ChEBI" id="CHEBI:18420"/>
    </ligand>
</feature>
<name>A0A9X2EIK1_9GAMM</name>
<dbReference type="InterPro" id="IPR002496">
    <property type="entry name" value="PRib_AMP_CycHydrolase_dom"/>
</dbReference>
<evidence type="ECO:0000259" key="12">
    <source>
        <dbReference type="Pfam" id="PF01502"/>
    </source>
</evidence>
<dbReference type="GO" id="GO:0008270">
    <property type="term" value="F:zinc ion binding"/>
    <property type="evidence" value="ECO:0007669"/>
    <property type="project" value="UniProtKB-UniRule"/>
</dbReference>
<feature type="domain" description="Phosphoribosyl-AMP cyclohydrolase" evidence="12">
    <location>
        <begin position="36"/>
        <end position="110"/>
    </location>
</feature>
<comment type="similarity">
    <text evidence="6">In the N-terminal section; belongs to the PRA-CH family.</text>
</comment>
<comment type="subunit">
    <text evidence="11">Homodimer.</text>
</comment>
<dbReference type="HAMAP" id="MF_01021">
    <property type="entry name" value="HisI"/>
    <property type="match status" value="1"/>
</dbReference>
<feature type="binding site" evidence="11">
    <location>
        <position position="108"/>
    </location>
    <ligand>
        <name>Zn(2+)</name>
        <dbReference type="ChEBI" id="CHEBI:29105"/>
        <note>ligand shared between dimeric partners</note>
    </ligand>
</feature>
<keyword evidence="9 11" id="KW-0378">Hydrolase</keyword>
<dbReference type="Gene3D" id="3.10.20.810">
    <property type="entry name" value="Phosphoribosyl-AMP cyclohydrolase"/>
    <property type="match status" value="1"/>
</dbReference>
<comment type="pathway">
    <text evidence="4">Amino-acid biosynthesis; L-histidine biosynthesis; L-histidine from 5-phospho-alpha-D-ribose 1-diphosphate: step 2/9.</text>
</comment>
<keyword evidence="14" id="KW-1185">Reference proteome</keyword>
<protein>
    <recommendedName>
        <fullName evidence="11">Phosphoribosyl-AMP cyclohydrolase</fullName>
        <shortName evidence="11">PRA-CH</shortName>
        <ecNumber evidence="11">3.5.4.19</ecNumber>
    </recommendedName>
</protein>
<comment type="pathway">
    <text evidence="3 11">Amino-acid biosynthesis; L-histidine biosynthesis; L-histidine from 5-phospho-alpha-D-ribose 1-diphosphate: step 3/9.</text>
</comment>
<organism evidence="13 14">
    <name type="scientific">Microbulbifer okhotskensis</name>
    <dbReference type="NCBI Taxonomy" id="2926617"/>
    <lineage>
        <taxon>Bacteria</taxon>
        <taxon>Pseudomonadati</taxon>
        <taxon>Pseudomonadota</taxon>
        <taxon>Gammaproteobacteria</taxon>
        <taxon>Cellvibrionales</taxon>
        <taxon>Microbulbiferaceae</taxon>
        <taxon>Microbulbifer</taxon>
    </lineage>
</organism>
<keyword evidence="10 11" id="KW-0368">Histidine biosynthesis</keyword>
<evidence type="ECO:0000256" key="6">
    <source>
        <dbReference type="ARBA" id="ARBA00008299"/>
    </source>
</evidence>
<keyword evidence="11" id="KW-0862">Zinc</keyword>
<feature type="binding site" evidence="11">
    <location>
        <position position="84"/>
    </location>
    <ligand>
        <name>Zn(2+)</name>
        <dbReference type="ChEBI" id="CHEBI:29105"/>
        <note>ligand shared between dimeric partners</note>
    </ligand>
</feature>
<dbReference type="GO" id="GO:0000105">
    <property type="term" value="P:L-histidine biosynthetic process"/>
    <property type="evidence" value="ECO:0007669"/>
    <property type="project" value="UniProtKB-UniRule"/>
</dbReference>
<evidence type="ECO:0000256" key="9">
    <source>
        <dbReference type="ARBA" id="ARBA00022801"/>
    </source>
</evidence>
<dbReference type="InterPro" id="IPR038019">
    <property type="entry name" value="PRib_AMP_CycHydrolase_sf"/>
</dbReference>
<comment type="similarity">
    <text evidence="11">Belongs to the PRA-CH family.</text>
</comment>
<evidence type="ECO:0000256" key="11">
    <source>
        <dbReference type="HAMAP-Rule" id="MF_01021"/>
    </source>
</evidence>
<dbReference type="GO" id="GO:0004635">
    <property type="term" value="F:phosphoribosyl-AMP cyclohydrolase activity"/>
    <property type="evidence" value="ECO:0007669"/>
    <property type="project" value="UniProtKB-UniRule"/>
</dbReference>
<dbReference type="GO" id="GO:0004636">
    <property type="term" value="F:phosphoribosyl-ATP diphosphatase activity"/>
    <property type="evidence" value="ECO:0007669"/>
    <property type="project" value="UniProtKB-EC"/>
</dbReference>
<comment type="cofactor">
    <cofactor evidence="11">
        <name>Zn(2+)</name>
        <dbReference type="ChEBI" id="CHEBI:29105"/>
    </cofactor>
    <text evidence="11">Binds 1 zinc ion per subunit.</text>
</comment>
<dbReference type="PANTHER" id="PTHR42945:SF1">
    <property type="entry name" value="HISTIDINE BIOSYNTHESIS BIFUNCTIONAL PROTEIN HIS7"/>
    <property type="match status" value="1"/>
</dbReference>
<reference evidence="13" key="1">
    <citation type="journal article" date="2022" name="Arch. Microbiol.">
        <title>Microbulbifer okhotskensis sp. nov., isolated from a deep bottom sediment of the Okhotsk Sea.</title>
        <authorList>
            <person name="Romanenko L."/>
            <person name="Kurilenko V."/>
            <person name="Otstavnykh N."/>
            <person name="Velansky P."/>
            <person name="Isaeva M."/>
            <person name="Mikhailov V."/>
        </authorList>
    </citation>
    <scope>NUCLEOTIDE SEQUENCE</scope>
    <source>
        <strain evidence="13">OS29</strain>
    </source>
</reference>
<evidence type="ECO:0000256" key="5">
    <source>
        <dbReference type="ARBA" id="ARBA00007731"/>
    </source>
</evidence>
<dbReference type="EC" id="3.5.4.19" evidence="11"/>
<keyword evidence="11" id="KW-0479">Metal-binding</keyword>
<comment type="catalytic activity">
    <reaction evidence="2">
        <text>1-(5-phospho-beta-D-ribosyl)-ATP + H2O = 1-(5-phospho-beta-D-ribosyl)-5'-AMP + diphosphate + H(+)</text>
        <dbReference type="Rhea" id="RHEA:22828"/>
        <dbReference type="ChEBI" id="CHEBI:15377"/>
        <dbReference type="ChEBI" id="CHEBI:15378"/>
        <dbReference type="ChEBI" id="CHEBI:33019"/>
        <dbReference type="ChEBI" id="CHEBI:59457"/>
        <dbReference type="ChEBI" id="CHEBI:73183"/>
        <dbReference type="EC" id="3.6.1.31"/>
    </reaction>
</comment>
<dbReference type="GO" id="GO:0000287">
    <property type="term" value="F:magnesium ion binding"/>
    <property type="evidence" value="ECO:0007669"/>
    <property type="project" value="UniProtKB-UniRule"/>
</dbReference>
<evidence type="ECO:0000256" key="7">
    <source>
        <dbReference type="ARBA" id="ARBA00022490"/>
    </source>
</evidence>
<evidence type="ECO:0000313" key="13">
    <source>
        <dbReference type="EMBL" id="MCO1332899.1"/>
    </source>
</evidence>
<evidence type="ECO:0000256" key="8">
    <source>
        <dbReference type="ARBA" id="ARBA00022605"/>
    </source>
</evidence>
<gene>
    <name evidence="11 13" type="primary">hisI</name>
    <name evidence="13" type="ORF">MO867_00975</name>
</gene>
<dbReference type="Proteomes" id="UP001139028">
    <property type="component" value="Unassembled WGS sequence"/>
</dbReference>
<evidence type="ECO:0000313" key="14">
    <source>
        <dbReference type="Proteomes" id="UP001139028"/>
    </source>
</evidence>
<evidence type="ECO:0000256" key="2">
    <source>
        <dbReference type="ARBA" id="ARBA00001460"/>
    </source>
</evidence>
<evidence type="ECO:0000256" key="10">
    <source>
        <dbReference type="ARBA" id="ARBA00023102"/>
    </source>
</evidence>
<comment type="cofactor">
    <cofactor evidence="11">
        <name>Mg(2+)</name>
        <dbReference type="ChEBI" id="CHEBI:18420"/>
    </cofactor>
    <text evidence="11">Binds 1 Mg(2+) ion per subunit.</text>
</comment>
<dbReference type="SUPFAM" id="SSF141734">
    <property type="entry name" value="HisI-like"/>
    <property type="match status" value="1"/>
</dbReference>
<comment type="caution">
    <text evidence="13">The sequence shown here is derived from an EMBL/GenBank/DDBJ whole genome shotgun (WGS) entry which is preliminary data.</text>
</comment>
<comment type="subcellular location">
    <subcellularLocation>
        <location evidence="11">Cytoplasm</location>
    </subcellularLocation>
</comment>